<reference evidence="2 3" key="1">
    <citation type="journal article" date="2006" name="Nature">
        <title>Insights from the genome of the biotrophic fungal plant pathogen Ustilago maydis.</title>
        <authorList>
            <person name="Kamper J."/>
            <person name="Kahmann R."/>
            <person name="Bolker M."/>
            <person name="Ma L.J."/>
            <person name="Brefort T."/>
            <person name="Saville B.J."/>
            <person name="Banuett F."/>
            <person name="Kronstad J.W."/>
            <person name="Gold S.E."/>
            <person name="Muller O."/>
            <person name="Perlin M.H."/>
            <person name="Wosten H.A."/>
            <person name="de Vries R."/>
            <person name="Ruiz-Herrera J."/>
            <person name="Reynaga-Pena C.G."/>
            <person name="Snetselaar K."/>
            <person name="McCann M."/>
            <person name="Perez-Martin J."/>
            <person name="Feldbrugge M."/>
            <person name="Basse C.W."/>
            <person name="Steinberg G."/>
            <person name="Ibeas J.I."/>
            <person name="Holloman W."/>
            <person name="Guzman P."/>
            <person name="Farman M."/>
            <person name="Stajich J.E."/>
            <person name="Sentandreu R."/>
            <person name="Gonzalez-Prieto J.M."/>
            <person name="Kennell J.C."/>
            <person name="Molina L."/>
            <person name="Schirawski J."/>
            <person name="Mendoza-Mendoza A."/>
            <person name="Greilinger D."/>
            <person name="Munch K."/>
            <person name="Rossel N."/>
            <person name="Scherer M."/>
            <person name="Vranes M."/>
            <person name="Ladendorf O."/>
            <person name="Vincon V."/>
            <person name="Fuchs U."/>
            <person name="Sandrock B."/>
            <person name="Meng S."/>
            <person name="Ho E.C."/>
            <person name="Cahill M.J."/>
            <person name="Boyce K.J."/>
            <person name="Klose J."/>
            <person name="Klosterman S.J."/>
            <person name="Deelstra H.J."/>
            <person name="Ortiz-Castellanos L."/>
            <person name="Li W."/>
            <person name="Sanchez-Alonso P."/>
            <person name="Schreier P.H."/>
            <person name="Hauser-Hahn I."/>
            <person name="Vaupel M."/>
            <person name="Koopmann E."/>
            <person name="Friedrich G."/>
            <person name="Voss H."/>
            <person name="Schluter T."/>
            <person name="Margolis J."/>
            <person name="Platt D."/>
            <person name="Swimmer C."/>
            <person name="Gnirke A."/>
            <person name="Chen F."/>
            <person name="Vysotskaia V."/>
            <person name="Mannhaupt G."/>
            <person name="Guldener U."/>
            <person name="Munsterkotter M."/>
            <person name="Haase D."/>
            <person name="Oesterheld M."/>
            <person name="Mewes H.W."/>
            <person name="Mauceli E.W."/>
            <person name="DeCaprio D."/>
            <person name="Wade C.M."/>
            <person name="Butler J."/>
            <person name="Young S."/>
            <person name="Jaffe D.B."/>
            <person name="Calvo S."/>
            <person name="Nusbaum C."/>
            <person name="Galagan J."/>
            <person name="Birren B.W."/>
        </authorList>
    </citation>
    <scope>NUCLEOTIDE SEQUENCE [LARGE SCALE GENOMIC DNA]</scope>
    <source>
        <strain evidence="3">DSM 14603 / FGSC 9021 / UM521</strain>
    </source>
</reference>
<evidence type="ECO:0000313" key="2">
    <source>
        <dbReference type="EMBL" id="KIS65835.1"/>
    </source>
</evidence>
<name>A0A0D1DTB1_MYCMD</name>
<feature type="compositionally biased region" description="Low complexity" evidence="1">
    <location>
        <begin position="42"/>
        <end position="54"/>
    </location>
</feature>
<dbReference type="EMBL" id="CM003161">
    <property type="protein sequence ID" value="KIS65835.1"/>
    <property type="molecule type" value="Genomic_DNA"/>
</dbReference>
<accession>A0A0D1DTB1</accession>
<sequence>MSAGDKIGGVLKGAIETIHGAGESIRGNINDRLDSAGEGLRSADSTNSTANASDPSTFGRSSDYNNSANHQDVAKNGSAEFKHGISKLQNAFSSNTTSSKPQSST</sequence>
<organism evidence="2 3">
    <name type="scientific">Mycosarcoma maydis</name>
    <name type="common">Corn smut fungus</name>
    <name type="synonym">Ustilago maydis</name>
    <dbReference type="NCBI Taxonomy" id="5270"/>
    <lineage>
        <taxon>Eukaryota</taxon>
        <taxon>Fungi</taxon>
        <taxon>Dikarya</taxon>
        <taxon>Basidiomycota</taxon>
        <taxon>Ustilaginomycotina</taxon>
        <taxon>Ustilaginomycetes</taxon>
        <taxon>Ustilaginales</taxon>
        <taxon>Ustilaginaceae</taxon>
        <taxon>Mycosarcoma</taxon>
    </lineage>
</organism>
<dbReference type="Proteomes" id="UP000000561">
    <property type="component" value="Chromosome 22"/>
</dbReference>
<dbReference type="VEuPathDB" id="FungiDB:UMAG_11229"/>
<evidence type="ECO:0000256" key="1">
    <source>
        <dbReference type="SAM" id="MobiDB-lite"/>
    </source>
</evidence>
<keyword evidence="3" id="KW-1185">Reference proteome</keyword>
<proteinExistence type="predicted"/>
<dbReference type="GeneID" id="23567138"/>
<gene>
    <name evidence="2" type="ORF">UMAG_11229</name>
</gene>
<evidence type="ECO:0000313" key="3">
    <source>
        <dbReference type="Proteomes" id="UP000000561"/>
    </source>
</evidence>
<dbReference type="KEGG" id="uma:UMAG_11229"/>
<dbReference type="OrthoDB" id="2590867at2759"/>
<feature type="compositionally biased region" description="Polar residues" evidence="1">
    <location>
        <begin position="55"/>
        <end position="70"/>
    </location>
</feature>
<dbReference type="InParanoid" id="A0A0D1DTB1"/>
<protein>
    <submittedName>
        <fullName evidence="2">Uncharacterized protein</fullName>
    </submittedName>
</protein>
<dbReference type="AlphaFoldDB" id="A0A0D1DTB1"/>
<feature type="region of interest" description="Disordered" evidence="1">
    <location>
        <begin position="20"/>
        <end position="105"/>
    </location>
</feature>
<dbReference type="RefSeq" id="XP_011392628.1">
    <property type="nucleotide sequence ID" value="XM_011394326.1"/>
</dbReference>
<feature type="compositionally biased region" description="Low complexity" evidence="1">
    <location>
        <begin position="93"/>
        <end position="105"/>
    </location>
</feature>